<evidence type="ECO:0000313" key="1">
    <source>
        <dbReference type="EMBL" id="XAI70561.1"/>
    </source>
</evidence>
<organism evidence="1">
    <name type="scientific">Pseudomonas phage Touem01</name>
    <dbReference type="NCBI Taxonomy" id="3138548"/>
    <lineage>
        <taxon>Viruses</taxon>
    </lineage>
</organism>
<sequence length="121" mass="13912">MWLCLSDAFLSIVHKDCDADELLVRARREGDIETVFPAAEVRKTIGNDYLYRAVIKRSVVAEAMTRLAMEGVDYPNFKNTVRDNKLHSAFNRIWHVIADLQVIPPYSQPARLPRRQRGARS</sequence>
<protein>
    <submittedName>
        <fullName evidence="1">Uncharacterized protein</fullName>
    </submittedName>
</protein>
<name>A0AAU6W279_9VIRU</name>
<gene>
    <name evidence="1" type="ORF">Touem01_00032</name>
</gene>
<dbReference type="EMBL" id="PP179325">
    <property type="protein sequence ID" value="XAI70561.1"/>
    <property type="molecule type" value="Genomic_DNA"/>
</dbReference>
<proteinExistence type="predicted"/>
<reference evidence="1" key="1">
    <citation type="journal article" date="2024" name="J. Gen. Virol.">
        <title>Novel phages of Pseudomonas syringae unveil numerous potential auxiliary metabolic genes.</title>
        <authorList>
            <person name="Feltin C."/>
            <person name="Garneau J.R."/>
            <person name="Morris C.E."/>
            <person name="Berard A."/>
            <person name="Torres-Barcelo C."/>
        </authorList>
    </citation>
    <scope>NUCLEOTIDE SEQUENCE</scope>
</reference>
<accession>A0AAU6W279</accession>